<evidence type="ECO:0000256" key="1">
    <source>
        <dbReference type="SAM" id="MobiDB-lite"/>
    </source>
</evidence>
<dbReference type="Proteomes" id="UP001292094">
    <property type="component" value="Unassembled WGS sequence"/>
</dbReference>
<organism evidence="2 3">
    <name type="scientific">Petrolisthes manimaculis</name>
    <dbReference type="NCBI Taxonomy" id="1843537"/>
    <lineage>
        <taxon>Eukaryota</taxon>
        <taxon>Metazoa</taxon>
        <taxon>Ecdysozoa</taxon>
        <taxon>Arthropoda</taxon>
        <taxon>Crustacea</taxon>
        <taxon>Multicrustacea</taxon>
        <taxon>Malacostraca</taxon>
        <taxon>Eumalacostraca</taxon>
        <taxon>Eucarida</taxon>
        <taxon>Decapoda</taxon>
        <taxon>Pleocyemata</taxon>
        <taxon>Anomura</taxon>
        <taxon>Galatheoidea</taxon>
        <taxon>Porcellanidae</taxon>
        <taxon>Petrolisthes</taxon>
    </lineage>
</organism>
<proteinExistence type="predicted"/>
<feature type="region of interest" description="Disordered" evidence="1">
    <location>
        <begin position="15"/>
        <end position="37"/>
    </location>
</feature>
<feature type="compositionally biased region" description="Gly residues" evidence="1">
    <location>
        <begin position="127"/>
        <end position="151"/>
    </location>
</feature>
<dbReference type="AlphaFoldDB" id="A0AAE1NLK0"/>
<feature type="region of interest" description="Disordered" evidence="1">
    <location>
        <begin position="114"/>
        <end position="165"/>
    </location>
</feature>
<dbReference type="EMBL" id="JAWZYT010005175">
    <property type="protein sequence ID" value="KAK4291352.1"/>
    <property type="molecule type" value="Genomic_DNA"/>
</dbReference>
<evidence type="ECO:0000313" key="2">
    <source>
        <dbReference type="EMBL" id="KAK4291352.1"/>
    </source>
</evidence>
<protein>
    <submittedName>
        <fullName evidence="2">Uncharacterized protein</fullName>
    </submittedName>
</protein>
<feature type="compositionally biased region" description="Basic and acidic residues" evidence="1">
    <location>
        <begin position="155"/>
        <end position="165"/>
    </location>
</feature>
<keyword evidence="3" id="KW-1185">Reference proteome</keyword>
<evidence type="ECO:0000313" key="3">
    <source>
        <dbReference type="Proteomes" id="UP001292094"/>
    </source>
</evidence>
<accession>A0AAE1NLK0</accession>
<sequence length="195" mass="20146">MRRRGHQQRALISCDQSLLYSPTQPPSPLPPDTVPRSPQVVAIPVFSIIEKQHQPQSPTATTTIASSINNNNNQQQQQQPTSTAPTTIATSIRQAPPTTTISPSITNAWAPISKPSSSPFLPPVPLRGGGGGGGGGGGEGGGGGGRGGGGALSRPNRECQRRVPEEGGTCIQLELHESPGVLTSSPLFIVVNPLT</sequence>
<comment type="caution">
    <text evidence="2">The sequence shown here is derived from an EMBL/GenBank/DDBJ whole genome shotgun (WGS) entry which is preliminary data.</text>
</comment>
<gene>
    <name evidence="2" type="ORF">Pmani_035812</name>
</gene>
<name>A0AAE1NLK0_9EUCA</name>
<feature type="compositionally biased region" description="Pro residues" evidence="1">
    <location>
        <begin position="23"/>
        <end position="33"/>
    </location>
</feature>
<reference evidence="2" key="1">
    <citation type="submission" date="2023-11" db="EMBL/GenBank/DDBJ databases">
        <title>Genome assemblies of two species of porcelain crab, Petrolisthes cinctipes and Petrolisthes manimaculis (Anomura: Porcellanidae).</title>
        <authorList>
            <person name="Angst P."/>
        </authorList>
    </citation>
    <scope>NUCLEOTIDE SEQUENCE</scope>
    <source>
        <strain evidence="2">PB745_02</strain>
        <tissue evidence="2">Gill</tissue>
    </source>
</reference>